<accession>A0A8H7CGD2</accession>
<dbReference type="PANTHER" id="PTHR35043:SF9">
    <property type="match status" value="1"/>
</dbReference>
<keyword evidence="1" id="KW-1133">Transmembrane helix</keyword>
<keyword evidence="1" id="KW-0812">Transmembrane</keyword>
<comment type="caution">
    <text evidence="2">The sequence shown here is derived from an EMBL/GenBank/DDBJ whole genome shotgun (WGS) entry which is preliminary data.</text>
</comment>
<evidence type="ECO:0000313" key="2">
    <source>
        <dbReference type="EMBL" id="KAF7334947.1"/>
    </source>
</evidence>
<sequence>MSPPWWANEPVTRGTYSLVSSCIFTLGLCVWTAIHLNIPEQAPGARQFLRKLTWLAMGLLAPEVVTFVAWNQHATAGRLVRALRTTDRRMDSIWRKFLRRITRSKSKYETVAGVELHEAGVPPTHLGEDWTLIHGFYAVMGGYVIDFSNAGDPFLPNGFQRLTLTPDGIQFLLQHAPEVIPHVSEEDINDKSKADGLAKLLVAFQAAWFCLQCIARGAQHLPISLLEITTGGHALYTLFTYLLWAQKPLNITVPTLIPATDDAKLRRLCAYMFMCSRISGEAAAKVHGDRSMANGEEFKWISSITESRDDVQGPNLTGGDTSIASLPPSSFNLRRGAFLPGTGFHFEMKAVYDRPGKLSRGGITGRSELRLAHRDVLRWRLAWEALVADNTLQPTNCQYFVSRASNVPAFDSWEHATSRMILAFTAAEVVYAIIHAMGWNAEFASANLRVAWRMASCIIGGGGIFPRSIIRLGRWRNDIPPRDLLRGGSHRDTRVWDPNVPVD</sequence>
<dbReference type="OrthoDB" id="3029001at2759"/>
<organism evidence="2 3">
    <name type="scientific">Mycena venus</name>
    <dbReference type="NCBI Taxonomy" id="2733690"/>
    <lineage>
        <taxon>Eukaryota</taxon>
        <taxon>Fungi</taxon>
        <taxon>Dikarya</taxon>
        <taxon>Basidiomycota</taxon>
        <taxon>Agaricomycotina</taxon>
        <taxon>Agaricomycetes</taxon>
        <taxon>Agaricomycetidae</taxon>
        <taxon>Agaricales</taxon>
        <taxon>Marasmiineae</taxon>
        <taxon>Mycenaceae</taxon>
        <taxon>Mycena</taxon>
    </lineage>
</organism>
<dbReference type="PANTHER" id="PTHR35043">
    <property type="entry name" value="TRANSCRIPTION FACTOR DOMAIN-CONTAINING PROTEIN"/>
    <property type="match status" value="1"/>
</dbReference>
<evidence type="ECO:0000256" key="1">
    <source>
        <dbReference type="SAM" id="Phobius"/>
    </source>
</evidence>
<dbReference type="Proteomes" id="UP000620124">
    <property type="component" value="Unassembled WGS sequence"/>
</dbReference>
<reference evidence="2" key="1">
    <citation type="submission" date="2020-05" db="EMBL/GenBank/DDBJ databases">
        <title>Mycena genomes resolve the evolution of fungal bioluminescence.</title>
        <authorList>
            <person name="Tsai I.J."/>
        </authorList>
    </citation>
    <scope>NUCLEOTIDE SEQUENCE</scope>
    <source>
        <strain evidence="2">CCC161011</strain>
    </source>
</reference>
<dbReference type="EMBL" id="JACAZI010000025">
    <property type="protein sequence ID" value="KAF7334947.1"/>
    <property type="molecule type" value="Genomic_DNA"/>
</dbReference>
<proteinExistence type="predicted"/>
<feature type="transmembrane region" description="Helical" evidence="1">
    <location>
        <begin position="15"/>
        <end position="36"/>
    </location>
</feature>
<feature type="transmembrane region" description="Helical" evidence="1">
    <location>
        <begin position="48"/>
        <end position="70"/>
    </location>
</feature>
<protein>
    <submittedName>
        <fullName evidence="2">Uncharacterized protein</fullName>
    </submittedName>
</protein>
<name>A0A8H7CGD2_9AGAR</name>
<gene>
    <name evidence="2" type="ORF">MVEN_02244600</name>
</gene>
<keyword evidence="1" id="KW-0472">Membrane</keyword>
<dbReference type="AlphaFoldDB" id="A0A8H7CGD2"/>
<evidence type="ECO:0000313" key="3">
    <source>
        <dbReference type="Proteomes" id="UP000620124"/>
    </source>
</evidence>
<keyword evidence="3" id="KW-1185">Reference proteome</keyword>